<proteinExistence type="predicted"/>
<evidence type="ECO:0000313" key="3">
    <source>
        <dbReference type="Proteomes" id="UP000295083"/>
    </source>
</evidence>
<evidence type="ECO:0000313" key="2">
    <source>
        <dbReference type="EMBL" id="TDZ34403.1"/>
    </source>
</evidence>
<organism evidence="2 3">
    <name type="scientific">Colletotrichum spinosum</name>
    <dbReference type="NCBI Taxonomy" id="1347390"/>
    <lineage>
        <taxon>Eukaryota</taxon>
        <taxon>Fungi</taxon>
        <taxon>Dikarya</taxon>
        <taxon>Ascomycota</taxon>
        <taxon>Pezizomycotina</taxon>
        <taxon>Sordariomycetes</taxon>
        <taxon>Hypocreomycetidae</taxon>
        <taxon>Glomerellales</taxon>
        <taxon>Glomerellaceae</taxon>
        <taxon>Colletotrichum</taxon>
        <taxon>Colletotrichum orbiculare species complex</taxon>
    </lineage>
</organism>
<accession>A0A4R8QJW4</accession>
<protein>
    <recommendedName>
        <fullName evidence="1">Heterokaryon incompatibility domain-containing protein</fullName>
    </recommendedName>
</protein>
<evidence type="ECO:0000259" key="1">
    <source>
        <dbReference type="Pfam" id="PF06985"/>
    </source>
</evidence>
<dbReference type="EMBL" id="QAPG01000054">
    <property type="protein sequence ID" value="TDZ34403.1"/>
    <property type="molecule type" value="Genomic_DNA"/>
</dbReference>
<gene>
    <name evidence="2" type="ORF">C8035_v009377</name>
</gene>
<dbReference type="AlphaFoldDB" id="A0A4R8QJW4"/>
<dbReference type="PANTHER" id="PTHR33112">
    <property type="entry name" value="DOMAIN PROTEIN, PUTATIVE-RELATED"/>
    <property type="match status" value="1"/>
</dbReference>
<dbReference type="InterPro" id="IPR010730">
    <property type="entry name" value="HET"/>
</dbReference>
<dbReference type="Proteomes" id="UP000295083">
    <property type="component" value="Unassembled WGS sequence"/>
</dbReference>
<name>A0A4R8QJW4_9PEZI</name>
<comment type="caution">
    <text evidence="2">The sequence shown here is derived from an EMBL/GenBank/DDBJ whole genome shotgun (WGS) entry which is preliminary data.</text>
</comment>
<feature type="domain" description="Heterokaryon incompatibility" evidence="1">
    <location>
        <begin position="175"/>
        <end position="331"/>
    </location>
</feature>
<dbReference type="Pfam" id="PF06985">
    <property type="entry name" value="HET"/>
    <property type="match status" value="1"/>
</dbReference>
<reference evidence="2 3" key="1">
    <citation type="submission" date="2018-11" db="EMBL/GenBank/DDBJ databases">
        <title>Genome sequence and assembly of Colletotrichum spinosum.</title>
        <authorList>
            <person name="Gan P."/>
            <person name="Shirasu K."/>
        </authorList>
    </citation>
    <scope>NUCLEOTIDE SEQUENCE [LARGE SCALE GENOMIC DNA]</scope>
    <source>
        <strain evidence="2 3">CBS 515.97</strain>
    </source>
</reference>
<sequence length="660" mass="74489">MNLAGKRGPRFHKRSDVAWNDFLASAKSCHVCEVLVAGCRGCFAQHKVEESEVLSCDIAFDYLLWSDDEADTNKEIRFLLTNGKRFEIELFATDDDDCLIPDAWESIPTYDRTSPRTDSDEAFAAVEEWIDVCLDKEHEFCDSPDTPPLPSRVVDVGLDDGKVRLIESGGKRAKYISLSHCWGLEQIITTTDDTIEQRKNDIPMKDLSNTFRDAVLLTRRLGIRYIWIDSLCIIQDNRRDWEIESAKMAAVYSNSYLTIAATHSSSGQGGLFSETPDFDVSGVTPDGEEYKLFFRRRIDHHLEVVLNMQEAFGHPTLDFHPLLTRAWVYQERMLSTRVLHYGPYEMFFECRSNLWCECGRIGYHGSSNSAPTAITKILHADALDSEISSGSWQQEAQYYISRLWRTLVSSYTALNLTKSSDRLPAIGGLARHMAERRQGKYLAGVWGNAINDDLIWTIQATSVFKKPRPRPRSAPTWSWASVETWTRFWDEVDAWDPEADIQFEEREPFEHYSRISSCEVVPSAVDEYGGISEGSLRISGLTAEGVLERQVETSGGKEVIAHYASFPNQRALIHADYLLDAEGPDQVLPGAKILCLRMSFIQSGTLNPTAYLISLILRAHETMEGAYERIGSLVITTKGTDFDATGGIFDDGSQREVLIL</sequence>
<dbReference type="PANTHER" id="PTHR33112:SF13">
    <property type="entry name" value="HETEROKARYON INCOMPATIBILITY DOMAIN-CONTAINING PROTEIN"/>
    <property type="match status" value="1"/>
</dbReference>
<keyword evidence="3" id="KW-1185">Reference proteome</keyword>